<evidence type="ECO:0000256" key="2">
    <source>
        <dbReference type="PIRSR" id="PIRSR000459-1"/>
    </source>
</evidence>
<dbReference type="Pfam" id="PF01841">
    <property type="entry name" value="Transglut_core"/>
    <property type="match status" value="1"/>
</dbReference>
<organism evidence="6 7">
    <name type="scientific">Clytia hemisphaerica</name>
    <dbReference type="NCBI Taxonomy" id="252671"/>
    <lineage>
        <taxon>Eukaryota</taxon>
        <taxon>Metazoa</taxon>
        <taxon>Cnidaria</taxon>
        <taxon>Hydrozoa</taxon>
        <taxon>Hydroidolina</taxon>
        <taxon>Leptothecata</taxon>
        <taxon>Obeliida</taxon>
        <taxon>Clytiidae</taxon>
        <taxon>Clytia</taxon>
    </lineage>
</organism>
<accession>A0A7M5V8Z9</accession>
<evidence type="ECO:0000259" key="5">
    <source>
        <dbReference type="SMART" id="SM00460"/>
    </source>
</evidence>
<dbReference type="GO" id="GO:0003810">
    <property type="term" value="F:protein-glutamine gamma-glutamyltransferase activity"/>
    <property type="evidence" value="ECO:0007669"/>
    <property type="project" value="InterPro"/>
</dbReference>
<feature type="active site" evidence="2">
    <location>
        <position position="382"/>
    </location>
</feature>
<feature type="active site" evidence="2">
    <location>
        <position position="300"/>
    </location>
</feature>
<dbReference type="OrthoDB" id="437511at2759"/>
<feature type="binding site" evidence="3">
    <location>
        <position position="422"/>
    </location>
    <ligand>
        <name>Ca(2+)</name>
        <dbReference type="ChEBI" id="CHEBI:29108"/>
    </ligand>
</feature>
<feature type="active site" evidence="2">
    <location>
        <position position="359"/>
    </location>
</feature>
<comment type="cofactor">
    <cofactor evidence="3">
        <name>Ca(2+)</name>
        <dbReference type="ChEBI" id="CHEBI:29108"/>
    </cofactor>
    <text evidence="3">Binds 1 Ca(2+) ion per subunit.</text>
</comment>
<feature type="binding site" evidence="3">
    <location>
        <position position="479"/>
    </location>
    <ligand>
        <name>Ca(2+)</name>
        <dbReference type="ChEBI" id="CHEBI:29108"/>
    </ligand>
</feature>
<keyword evidence="3" id="KW-0479">Metal-binding</keyword>
<keyword evidence="7" id="KW-1185">Reference proteome</keyword>
<dbReference type="InterPro" id="IPR038765">
    <property type="entry name" value="Papain-like_cys_pep_sf"/>
</dbReference>
<dbReference type="RefSeq" id="XP_066922578.1">
    <property type="nucleotide sequence ID" value="XM_067066477.1"/>
</dbReference>
<feature type="chain" id="PRO_5029653608" description="Transglutaminase-like domain-containing protein" evidence="4">
    <location>
        <begin position="24"/>
        <end position="713"/>
    </location>
</feature>
<dbReference type="GeneID" id="136809911"/>
<dbReference type="EnsemblMetazoa" id="CLYHEMT011877.1">
    <property type="protein sequence ID" value="CLYHEMP011877.1"/>
    <property type="gene ID" value="CLYHEMG011877"/>
</dbReference>
<dbReference type="SUPFAM" id="SSF81296">
    <property type="entry name" value="E set domains"/>
    <property type="match status" value="1"/>
</dbReference>
<evidence type="ECO:0000256" key="1">
    <source>
        <dbReference type="ARBA" id="ARBA00005968"/>
    </source>
</evidence>
<dbReference type="SUPFAM" id="SSF49309">
    <property type="entry name" value="Transglutaminase, two C-terminal domains"/>
    <property type="match status" value="2"/>
</dbReference>
<evidence type="ECO:0000256" key="3">
    <source>
        <dbReference type="PIRSR" id="PIRSR000459-2"/>
    </source>
</evidence>
<dbReference type="AlphaFoldDB" id="A0A7M5V8Z9"/>
<dbReference type="InterPro" id="IPR001102">
    <property type="entry name" value="Transglutaminase_N"/>
</dbReference>
<dbReference type="InterPro" id="IPR013783">
    <property type="entry name" value="Ig-like_fold"/>
</dbReference>
<feature type="binding site" evidence="3">
    <location>
        <position position="474"/>
    </location>
    <ligand>
        <name>Ca(2+)</name>
        <dbReference type="ChEBI" id="CHEBI:29108"/>
    </ligand>
</feature>
<dbReference type="PANTHER" id="PTHR11590:SF40">
    <property type="entry name" value="HEMOCYTE PROTEIN-GLUTAMINE GAMMA-GLUTAMYLTRANSFERASE-LIKE PROTEIN"/>
    <property type="match status" value="1"/>
</dbReference>
<dbReference type="InterPro" id="IPR036985">
    <property type="entry name" value="Transglutaminase-like_sf"/>
</dbReference>
<evidence type="ECO:0000313" key="6">
    <source>
        <dbReference type="EnsemblMetazoa" id="CLYHEMP011877.1"/>
    </source>
</evidence>
<dbReference type="Proteomes" id="UP000594262">
    <property type="component" value="Unplaced"/>
</dbReference>
<dbReference type="SUPFAM" id="SSF54001">
    <property type="entry name" value="Cysteine proteinases"/>
    <property type="match status" value="1"/>
</dbReference>
<evidence type="ECO:0000313" key="7">
    <source>
        <dbReference type="Proteomes" id="UP000594262"/>
    </source>
</evidence>
<dbReference type="InterPro" id="IPR023608">
    <property type="entry name" value="Transglutaminase_animal"/>
</dbReference>
<protein>
    <recommendedName>
        <fullName evidence="5">Transglutaminase-like domain-containing protein</fullName>
    </recommendedName>
</protein>
<name>A0A7M5V8Z9_9CNID</name>
<dbReference type="InterPro" id="IPR036238">
    <property type="entry name" value="Transglutaminase_C_sf"/>
</dbReference>
<dbReference type="GO" id="GO:0046872">
    <property type="term" value="F:metal ion binding"/>
    <property type="evidence" value="ECO:0007669"/>
    <property type="project" value="UniProtKB-KW"/>
</dbReference>
<dbReference type="InterPro" id="IPR014756">
    <property type="entry name" value="Ig_E-set"/>
</dbReference>
<dbReference type="Pfam" id="PF00927">
    <property type="entry name" value="Transglut_C"/>
    <property type="match status" value="1"/>
</dbReference>
<feature type="domain" description="Transglutaminase-like" evidence="5">
    <location>
        <begin position="292"/>
        <end position="385"/>
    </location>
</feature>
<sequence>MTCNSHLWTVLLLVCCGVGTSDARYIYIHPFWVWIQPEDVSVVSVDTKRDLNGRLHHTNQFKTDAMVVRRGQEFLLDVKLSTTFDPSLHSISLELRTGSRPNTYERTLIKIPMVKYLDKIKWGMRIVGKSDSTLQLKINIPARCLIANYELRIVNNLRKVLYTHKQPVYILFNPWSTEDEVYMPNASHLEEYVLNDQGVLFQGSANHISPLRWYFGQFEKISLESAFALLSTTKIRERDTARDISRRIAALVNSNDERGVLQGRWGSDFTGGTEPWAWTGSPAILEEYTKTKQPVKYGQCWNFCGLTTTLLRVVGIPTRAISNFNSAHDTDGNCTYDRFYDQNGEFLSRMSRDSTWNFHCWSDAWMERPDLPPGYGGWQAVDGTPQERSNGRYQTGPAPLRAIKEGNVKLKHDVRFLFAEVNADTVYWSRLSPDQEFRPIRVDRKLIGQNISTKAIGREQYRRVDITEDYKYPEGSALELITSQRALHLTNNKIVSDTVDDLKYSLYAQNEVMVGKDVVLRLHIKNTAVNNRNVQIMVGGHVLTYNGIAIKKLPMRKTHEMVHRQTDTYHTVSFAASQYLSLLKQSPRLRFHVFSSCSETSQIYVTETIVTLGRPELVFEQLPSYWKKGEELRFTVRVQNPLRLELTDCVLWLDGNIMESRLSLPQRNIPANSFHQVNIALVPQYEGRKNMIVTFSSKQLGGFRGSSFIDIRS</sequence>
<feature type="signal peptide" evidence="4">
    <location>
        <begin position="1"/>
        <end position="23"/>
    </location>
</feature>
<keyword evidence="3" id="KW-0106">Calcium</keyword>
<dbReference type="Gene3D" id="2.60.40.10">
    <property type="entry name" value="Immunoglobulins"/>
    <property type="match status" value="3"/>
</dbReference>
<dbReference type="PANTHER" id="PTHR11590">
    <property type="entry name" value="PROTEIN-GLUTAMINE GAMMA-GLUTAMYLTRANSFERASE"/>
    <property type="match status" value="1"/>
</dbReference>
<dbReference type="Gene3D" id="3.90.260.10">
    <property type="entry name" value="Transglutaminase-like"/>
    <property type="match status" value="1"/>
</dbReference>
<evidence type="ECO:0000256" key="4">
    <source>
        <dbReference type="SAM" id="SignalP"/>
    </source>
</evidence>
<dbReference type="PIRSF" id="PIRSF000459">
    <property type="entry name" value="TGM_EBP42"/>
    <property type="match status" value="1"/>
</dbReference>
<reference evidence="6" key="1">
    <citation type="submission" date="2021-01" db="UniProtKB">
        <authorList>
            <consortium name="EnsemblMetazoa"/>
        </authorList>
    </citation>
    <scope>IDENTIFICATION</scope>
</reference>
<dbReference type="InterPro" id="IPR002931">
    <property type="entry name" value="Transglutaminase-like"/>
</dbReference>
<dbReference type="Pfam" id="PF00868">
    <property type="entry name" value="Transglut_N"/>
    <property type="match status" value="1"/>
</dbReference>
<feature type="binding site" evidence="3">
    <location>
        <position position="424"/>
    </location>
    <ligand>
        <name>Ca(2+)</name>
        <dbReference type="ChEBI" id="CHEBI:29108"/>
    </ligand>
</feature>
<comment type="similarity">
    <text evidence="1">Belongs to the transglutaminase superfamily. Transglutaminase family.</text>
</comment>
<dbReference type="RefSeq" id="XP_066922577.1">
    <property type="nucleotide sequence ID" value="XM_067066476.1"/>
</dbReference>
<keyword evidence="4" id="KW-0732">Signal</keyword>
<dbReference type="FunFam" id="3.90.260.10:FF:000002">
    <property type="entry name" value="Erythrocyte membrane protein band 4.2"/>
    <property type="match status" value="1"/>
</dbReference>
<dbReference type="InterPro" id="IPR050779">
    <property type="entry name" value="Transglutaminase"/>
</dbReference>
<dbReference type="SMART" id="SM00460">
    <property type="entry name" value="TGc"/>
    <property type="match status" value="1"/>
</dbReference>
<dbReference type="RefSeq" id="XP_066922576.1">
    <property type="nucleotide sequence ID" value="XM_067066475.1"/>
</dbReference>
<dbReference type="InterPro" id="IPR008958">
    <property type="entry name" value="Transglutaminase_C"/>
</dbReference>
<proteinExistence type="inferred from homology"/>